<dbReference type="GO" id="GO:0046872">
    <property type="term" value="F:metal ion binding"/>
    <property type="evidence" value="ECO:0007669"/>
    <property type="project" value="UniProtKB-KW"/>
</dbReference>
<dbReference type="SUPFAM" id="SSF56300">
    <property type="entry name" value="Metallo-dependent phosphatases"/>
    <property type="match status" value="1"/>
</dbReference>
<keyword evidence="2" id="KW-0378">Hydrolase</keyword>
<comment type="caution">
    <text evidence="4">The sequence shown here is derived from an EMBL/GenBank/DDBJ whole genome shotgun (WGS) entry which is preliminary data.</text>
</comment>
<evidence type="ECO:0000256" key="2">
    <source>
        <dbReference type="ARBA" id="ARBA00022801"/>
    </source>
</evidence>
<dbReference type="PATRIC" id="fig|476272.21.peg.3568"/>
<evidence type="ECO:0000256" key="1">
    <source>
        <dbReference type="ARBA" id="ARBA00022723"/>
    </source>
</evidence>
<dbReference type="GO" id="GO:0008758">
    <property type="term" value="F:UDP-2,3-diacylglucosamine hydrolase activity"/>
    <property type="evidence" value="ECO:0007669"/>
    <property type="project" value="TreeGrafter"/>
</dbReference>
<reference evidence="4 5" key="2">
    <citation type="submission" date="2009-02" db="EMBL/GenBank/DDBJ databases">
        <title>Draft genome sequence of Blautia hydrogenotrophica DSM 10507 (Ruminococcus hydrogenotrophicus DSM 10507).</title>
        <authorList>
            <person name="Sudarsanam P."/>
            <person name="Ley R."/>
            <person name="Guruge J."/>
            <person name="Turnbaugh P.J."/>
            <person name="Mahowald M."/>
            <person name="Liep D."/>
            <person name="Gordon J."/>
        </authorList>
    </citation>
    <scope>NUCLEOTIDE SEQUENCE [LARGE SCALE GENOMIC DNA]</scope>
    <source>
        <strain evidence="5">DSM 10507 / JCM 14656 / S5a33</strain>
    </source>
</reference>
<keyword evidence="5" id="KW-1185">Reference proteome</keyword>
<proteinExistence type="predicted"/>
<dbReference type="InterPro" id="IPR029052">
    <property type="entry name" value="Metallo-depent_PP-like"/>
</dbReference>
<dbReference type="GO" id="GO:0009245">
    <property type="term" value="P:lipid A biosynthetic process"/>
    <property type="evidence" value="ECO:0007669"/>
    <property type="project" value="TreeGrafter"/>
</dbReference>
<protein>
    <recommendedName>
        <fullName evidence="3">Calcineurin-like phosphoesterase domain-containing protein</fullName>
    </recommendedName>
</protein>
<dbReference type="AlphaFoldDB" id="C0CI99"/>
<organism evidence="4 5">
    <name type="scientific">Blautia hydrogenotrophica (strain DSM 10507 / JCM 14656 / S5a33)</name>
    <name type="common">Ruminococcus hydrogenotrophicus</name>
    <dbReference type="NCBI Taxonomy" id="476272"/>
    <lineage>
        <taxon>Bacteria</taxon>
        <taxon>Bacillati</taxon>
        <taxon>Bacillota</taxon>
        <taxon>Clostridia</taxon>
        <taxon>Lachnospirales</taxon>
        <taxon>Lachnospiraceae</taxon>
        <taxon>Blautia</taxon>
    </lineage>
</organism>
<dbReference type="InterPro" id="IPR051158">
    <property type="entry name" value="Metallophosphoesterase_sf"/>
</dbReference>
<dbReference type="PANTHER" id="PTHR31302:SF31">
    <property type="entry name" value="PHOSPHODIESTERASE YAEI"/>
    <property type="match status" value="1"/>
</dbReference>
<evidence type="ECO:0000313" key="5">
    <source>
        <dbReference type="Proteomes" id="UP000003100"/>
    </source>
</evidence>
<name>C0CI99_BLAHS</name>
<accession>C0CI99</accession>
<dbReference type="InterPro" id="IPR004843">
    <property type="entry name" value="Calcineurin-like_PHP"/>
</dbReference>
<keyword evidence="1" id="KW-0479">Metal-binding</keyword>
<dbReference type="Gene3D" id="3.60.21.10">
    <property type="match status" value="1"/>
</dbReference>
<sequence>MKTPKFCLETYTFQSKKMIPGSRPVRFCFLSDLHGTEFAGENRSLLRAIASFKPDGILVGGDMIVGKLHFGQGMRVSLELLQRLAENYPVWYALGNHEHRMMTNTEFYGSRYMDYERELVSCGVRMLHNESETFDVEGTSFRIYGLELEQSFYKKPLSPRLTAEHITELLQGERGDTKREFEILLAHNPKYGQAYFDWGADLILSGHYHGGLMRFSRRHGLISPQFWPFPRYCCGDFIRGDQRMLVSAGLGEHTLPFRIHNPRVLLEVTLCAAD</sequence>
<dbReference type="Proteomes" id="UP000003100">
    <property type="component" value="Unassembled WGS sequence"/>
</dbReference>
<dbReference type="GeneID" id="86821803"/>
<dbReference type="GO" id="GO:0016020">
    <property type="term" value="C:membrane"/>
    <property type="evidence" value="ECO:0007669"/>
    <property type="project" value="GOC"/>
</dbReference>
<evidence type="ECO:0000313" key="4">
    <source>
        <dbReference type="EMBL" id="EEG50520.1"/>
    </source>
</evidence>
<dbReference type="RefSeq" id="WP_005945861.1">
    <property type="nucleotide sequence ID" value="NZ_CP136423.1"/>
</dbReference>
<dbReference type="PANTHER" id="PTHR31302">
    <property type="entry name" value="TRANSMEMBRANE PROTEIN WITH METALLOPHOSPHOESTERASE DOMAIN-RELATED"/>
    <property type="match status" value="1"/>
</dbReference>
<dbReference type="HOGENOM" id="CLU_025443_1_1_9"/>
<reference evidence="4 5" key="1">
    <citation type="submission" date="2009-01" db="EMBL/GenBank/DDBJ databases">
        <authorList>
            <person name="Fulton L."/>
            <person name="Clifton S."/>
            <person name="Fulton B."/>
            <person name="Xu J."/>
            <person name="Minx P."/>
            <person name="Pepin K.H."/>
            <person name="Johnson M."/>
            <person name="Bhonagiri V."/>
            <person name="Nash W.E."/>
            <person name="Mardis E.R."/>
            <person name="Wilson R.K."/>
        </authorList>
    </citation>
    <scope>NUCLEOTIDE SEQUENCE [LARGE SCALE GENOMIC DNA]</scope>
    <source>
        <strain evidence="5">DSM 10507 / JCM 14656 / S5a33</strain>
    </source>
</reference>
<feature type="domain" description="Calcineurin-like phosphoesterase" evidence="3">
    <location>
        <begin position="26"/>
        <end position="210"/>
    </location>
</feature>
<dbReference type="Pfam" id="PF00149">
    <property type="entry name" value="Metallophos"/>
    <property type="match status" value="1"/>
</dbReference>
<evidence type="ECO:0000259" key="3">
    <source>
        <dbReference type="Pfam" id="PF00149"/>
    </source>
</evidence>
<gene>
    <name evidence="4" type="ORF">RUMHYD_00563</name>
</gene>
<dbReference type="EMBL" id="ACBZ01000019">
    <property type="protein sequence ID" value="EEG50520.1"/>
    <property type="molecule type" value="Genomic_DNA"/>
</dbReference>
<dbReference type="eggNOG" id="COG1408">
    <property type="taxonomic scope" value="Bacteria"/>
</dbReference>